<protein>
    <submittedName>
        <fullName evidence="5">Glutamate synthase</fullName>
    </submittedName>
</protein>
<dbReference type="PANTHER" id="PTHR42783:SF3">
    <property type="entry name" value="GLUTAMATE SYNTHASE [NADPH] SMALL CHAIN-RELATED"/>
    <property type="match status" value="1"/>
</dbReference>
<dbReference type="InterPro" id="IPR017900">
    <property type="entry name" value="4Fe4S_Fe_S_CS"/>
</dbReference>
<dbReference type="SUPFAM" id="SSF51971">
    <property type="entry name" value="Nucleotide-binding domain"/>
    <property type="match status" value="1"/>
</dbReference>
<dbReference type="InterPro" id="IPR017896">
    <property type="entry name" value="4Fe4S_Fe-S-bd"/>
</dbReference>
<evidence type="ECO:0000313" key="5">
    <source>
        <dbReference type="EMBL" id="OAT79430.1"/>
    </source>
</evidence>
<dbReference type="STRING" id="1838280.A6M21_01495"/>
<dbReference type="PRINTS" id="PR00368">
    <property type="entry name" value="FADPNR"/>
</dbReference>
<dbReference type="PROSITE" id="PS51379">
    <property type="entry name" value="4FE4S_FER_2"/>
    <property type="match status" value="2"/>
</dbReference>
<dbReference type="Proteomes" id="UP000078532">
    <property type="component" value="Unassembled WGS sequence"/>
</dbReference>
<sequence>MNYDILVVGSGIGGMESALKLGDMGYKVLLVEKEPSVGGKMILLSKVFPTLDCASCISTPKMAAAAHHPNVKAMVYSEVQQIQKQKNGKFKVKVRQKPTFVNPSLCTGCRQCEMSCNVAVPDEYNFDLVARRAAFIAFPQAVPKKAVIERQGSSPCSFTCPAGIKAHGYVALVRSGKYKEAFDLIMETTPLAGSLGRACYAPCEGECTRGGLEGPLPIRKLKRFVADQYYQEHAETEYKQLPASTGKKVAVVGSGPAGLTAAFHLAQSGHQVKIFEAAPAPGGMLRLAIPAYRLPKEVVDRDIKNLTALGVEIETGVRVENPAELKEKGFDAVFIATGTQSTREMRVEGENLDGVIMSLDFLRAVNLGDKTSLQGKTVMVVGGGNVAMDSARVAVRLGAKKVFVQYRRSRAEMPAHRWEIEAAEKEGVEFQYLCAPQKFIGKKGKLTAVESIKMELGPPDAGGRRKPVPVAGSEQTVPVDLVITAVGLSPQTESLQGRLELNKNGTINVNPETLQTSVPHLFAGGDVVTGPSMIVNAVAQGRRAAFFIDRYLKGESLAGVAFDGRLPVVDKEQVLQRQQGYRTLAPVENNEPLQRGVNDFSEVEPPLSEEEARYSAGRCLDCGVCSECHQCVSVCPANAIDMEMRAVEEEVEVGSVIVSTGFRLFPAQLKTQYGYGQFKNVITGMQMDRLLAPTRPYNTVLRPHDGKVPDSVAYILCTGSRDQSVDNPLCSRVCCMYSVKQNQLIMGALPLADVTVYYIDVRAFGKGYEEFYQQARAMGANFVKGRVAGIEEKEDGNLILTYEDIDNGGTVARAEHDLVVLSVGLLPNTEVFNLFSGVELAADEYFYVKEVDEDINPGKTSIDGVFVAGTASGAKDIPDSILHAGAAAAQAAAYVERTRIGT</sequence>
<dbReference type="OrthoDB" id="135003at2"/>
<keyword evidence="3" id="KW-0411">Iron-sulfur</keyword>
<dbReference type="PRINTS" id="PR00469">
    <property type="entry name" value="PNDRDTASEII"/>
</dbReference>
<feature type="domain" description="4Fe-4S ferredoxin-type" evidence="4">
    <location>
        <begin position="616"/>
        <end position="645"/>
    </location>
</feature>
<dbReference type="GO" id="GO:0016491">
    <property type="term" value="F:oxidoreductase activity"/>
    <property type="evidence" value="ECO:0007669"/>
    <property type="project" value="InterPro"/>
</dbReference>
<dbReference type="Gene3D" id="3.50.50.60">
    <property type="entry name" value="FAD/NAD(P)-binding domain"/>
    <property type="match status" value="3"/>
</dbReference>
<keyword evidence="1" id="KW-0479">Metal-binding</keyword>
<feature type="domain" description="4Fe-4S ferredoxin-type" evidence="4">
    <location>
        <begin position="97"/>
        <end position="126"/>
    </location>
</feature>
<dbReference type="SUPFAM" id="SSF51905">
    <property type="entry name" value="FAD/NAD(P)-binding domain"/>
    <property type="match status" value="2"/>
</dbReference>
<dbReference type="Pfam" id="PF07992">
    <property type="entry name" value="Pyr_redox_2"/>
    <property type="match status" value="1"/>
</dbReference>
<evidence type="ECO:0000259" key="4">
    <source>
        <dbReference type="PROSITE" id="PS51379"/>
    </source>
</evidence>
<comment type="caution">
    <text evidence="5">The sequence shown here is derived from an EMBL/GenBank/DDBJ whole genome shotgun (WGS) entry which is preliminary data.</text>
</comment>
<gene>
    <name evidence="5" type="ORF">A6M21_01495</name>
</gene>
<reference evidence="5 6" key="1">
    <citation type="submission" date="2016-04" db="EMBL/GenBank/DDBJ databases">
        <authorList>
            <person name="Evans L.H."/>
            <person name="Alamgir A."/>
            <person name="Owens N."/>
            <person name="Weber N.D."/>
            <person name="Virtaneva K."/>
            <person name="Barbian K."/>
            <person name="Babar A."/>
            <person name="Rosenke K."/>
        </authorList>
    </citation>
    <scope>NUCLEOTIDE SEQUENCE [LARGE SCALE GENOMIC DNA]</scope>
    <source>
        <strain evidence="5 6">LMa1</strain>
    </source>
</reference>
<dbReference type="InterPro" id="IPR023753">
    <property type="entry name" value="FAD/NAD-binding_dom"/>
</dbReference>
<dbReference type="Pfam" id="PF12831">
    <property type="entry name" value="FAD_oxidored"/>
    <property type="match status" value="1"/>
</dbReference>
<evidence type="ECO:0000313" key="6">
    <source>
        <dbReference type="Proteomes" id="UP000078532"/>
    </source>
</evidence>
<keyword evidence="6" id="KW-1185">Reference proteome</keyword>
<dbReference type="GO" id="GO:0046872">
    <property type="term" value="F:metal ion binding"/>
    <property type="evidence" value="ECO:0007669"/>
    <property type="project" value="UniProtKB-KW"/>
</dbReference>
<proteinExistence type="predicted"/>
<accession>A0A1B7LAV2</accession>
<dbReference type="GO" id="GO:0051536">
    <property type="term" value="F:iron-sulfur cluster binding"/>
    <property type="evidence" value="ECO:0007669"/>
    <property type="project" value="UniProtKB-KW"/>
</dbReference>
<evidence type="ECO:0000256" key="3">
    <source>
        <dbReference type="ARBA" id="ARBA00023014"/>
    </source>
</evidence>
<dbReference type="PROSITE" id="PS00198">
    <property type="entry name" value="4FE4S_FER_1"/>
    <property type="match status" value="1"/>
</dbReference>
<dbReference type="InterPro" id="IPR036188">
    <property type="entry name" value="FAD/NAD-bd_sf"/>
</dbReference>
<organism evidence="5 6">
    <name type="scientific">Desulfotomaculum copahuensis</name>
    <dbReference type="NCBI Taxonomy" id="1838280"/>
    <lineage>
        <taxon>Bacteria</taxon>
        <taxon>Bacillati</taxon>
        <taxon>Bacillota</taxon>
        <taxon>Clostridia</taxon>
        <taxon>Eubacteriales</taxon>
        <taxon>Desulfotomaculaceae</taxon>
        <taxon>Desulfotomaculum</taxon>
    </lineage>
</organism>
<dbReference type="InterPro" id="IPR009051">
    <property type="entry name" value="Helical_ferredxn"/>
</dbReference>
<dbReference type="Pfam" id="PF14691">
    <property type="entry name" value="Fer4_20"/>
    <property type="match status" value="1"/>
</dbReference>
<dbReference type="InterPro" id="IPR028261">
    <property type="entry name" value="DPD_II"/>
</dbReference>
<dbReference type="SUPFAM" id="SSF46548">
    <property type="entry name" value="alpha-helical ferredoxin"/>
    <property type="match status" value="1"/>
</dbReference>
<dbReference type="EMBL" id="LYVF01000197">
    <property type="protein sequence ID" value="OAT79430.1"/>
    <property type="molecule type" value="Genomic_DNA"/>
</dbReference>
<keyword evidence="2" id="KW-0408">Iron</keyword>
<dbReference type="PANTHER" id="PTHR42783">
    <property type="entry name" value="GLUTAMATE SYNTHASE [NADPH] SMALL CHAIN"/>
    <property type="match status" value="1"/>
</dbReference>
<dbReference type="Gene3D" id="1.10.1060.10">
    <property type="entry name" value="Alpha-helical ferredoxin"/>
    <property type="match status" value="2"/>
</dbReference>
<dbReference type="AlphaFoldDB" id="A0A1B7LAV2"/>
<dbReference type="Gene3D" id="3.40.50.720">
    <property type="entry name" value="NAD(P)-binding Rossmann-like Domain"/>
    <property type="match status" value="1"/>
</dbReference>
<evidence type="ECO:0000256" key="2">
    <source>
        <dbReference type="ARBA" id="ARBA00023004"/>
    </source>
</evidence>
<dbReference type="SUPFAM" id="SSF54862">
    <property type="entry name" value="4Fe-4S ferredoxins"/>
    <property type="match status" value="1"/>
</dbReference>
<dbReference type="RefSeq" id="WP_066671592.1">
    <property type="nucleotide sequence ID" value="NZ_LYVF01000197.1"/>
</dbReference>
<evidence type="ECO:0000256" key="1">
    <source>
        <dbReference type="ARBA" id="ARBA00022723"/>
    </source>
</evidence>
<name>A0A1B7LAV2_9FIRM</name>